<dbReference type="AlphaFoldDB" id="A0A6U6X1E8"/>
<dbReference type="SUPFAM" id="SSF55961">
    <property type="entry name" value="Bet v1-like"/>
    <property type="match status" value="1"/>
</dbReference>
<proteinExistence type="predicted"/>
<dbReference type="InterPro" id="IPR023393">
    <property type="entry name" value="START-like_dom_sf"/>
</dbReference>
<dbReference type="EMBL" id="HBGW01100680">
    <property type="protein sequence ID" value="CAD9645894.1"/>
    <property type="molecule type" value="Transcribed_RNA"/>
</dbReference>
<reference evidence="1" key="1">
    <citation type="submission" date="2021-01" db="EMBL/GenBank/DDBJ databases">
        <authorList>
            <person name="Corre E."/>
            <person name="Pelletier E."/>
            <person name="Niang G."/>
            <person name="Scheremetjew M."/>
            <person name="Finn R."/>
            <person name="Kale V."/>
            <person name="Holt S."/>
            <person name="Cochrane G."/>
            <person name="Meng A."/>
            <person name="Brown T."/>
            <person name="Cohen L."/>
        </authorList>
    </citation>
    <scope>NUCLEOTIDE SEQUENCE</scope>
    <source>
        <strain evidence="1">RCC3387</strain>
    </source>
</reference>
<sequence>MEATLLDQPLFEASEAGMERFVKQAEDLLASQLSDWSVYREGDGIKMWTRPVPYAGTPLARLEVHVKAPVEQSWAVLRNSEEMKRWDPSDLGITILKQVSPAPVDNALMFQLNQLPIPCTSVREVLQQRIVLDDKKLLTACSVTSPEYPPTAGRVRYPQRMLCMRVRASAPGEASTSESSPALAAASVVDILIQVEQEGWCCLGALLNLASTPSFFSVMAPGIRRICEEGPSK</sequence>
<evidence type="ECO:0008006" key="2">
    <source>
        <dbReference type="Google" id="ProtNLM"/>
    </source>
</evidence>
<protein>
    <recommendedName>
        <fullName evidence="2">START domain-containing protein</fullName>
    </recommendedName>
</protein>
<name>A0A6U6X1E8_9DINO</name>
<dbReference type="Gene3D" id="3.30.530.20">
    <property type="match status" value="1"/>
</dbReference>
<gene>
    <name evidence="1" type="ORF">BRAN1462_LOCUS63716</name>
</gene>
<evidence type="ECO:0000313" key="1">
    <source>
        <dbReference type="EMBL" id="CAD9645894.1"/>
    </source>
</evidence>
<organism evidence="1">
    <name type="scientific">Zooxanthella nutricula</name>
    <dbReference type="NCBI Taxonomy" id="1333877"/>
    <lineage>
        <taxon>Eukaryota</taxon>
        <taxon>Sar</taxon>
        <taxon>Alveolata</taxon>
        <taxon>Dinophyceae</taxon>
        <taxon>Peridiniales</taxon>
        <taxon>Peridiniales incertae sedis</taxon>
        <taxon>Zooxanthella</taxon>
    </lineage>
</organism>
<accession>A0A6U6X1E8</accession>